<reference evidence="2 3" key="1">
    <citation type="journal article" date="2019" name="Genome Biol. Evol.">
        <title>Day and night: Metabolic profiles and evolutionary relationships of six axenic non-marine cyanobacteria.</title>
        <authorList>
            <person name="Will S.E."/>
            <person name="Henke P."/>
            <person name="Boedeker C."/>
            <person name="Huang S."/>
            <person name="Brinkmann H."/>
            <person name="Rohde M."/>
            <person name="Jarek M."/>
            <person name="Friedl T."/>
            <person name="Seufert S."/>
            <person name="Schumacher M."/>
            <person name="Overmann J."/>
            <person name="Neumann-Schaal M."/>
            <person name="Petersen J."/>
        </authorList>
    </citation>
    <scope>NUCLEOTIDE SEQUENCE [LARGE SCALE GENOMIC DNA]</scope>
    <source>
        <strain evidence="2 3">SAG 1403-4b</strain>
    </source>
</reference>
<dbReference type="InterPro" id="IPR037523">
    <property type="entry name" value="VOC_core"/>
</dbReference>
<dbReference type="InterPro" id="IPR029068">
    <property type="entry name" value="Glyas_Bleomycin-R_OHBP_Dase"/>
</dbReference>
<gene>
    <name evidence="2" type="ORF">DSM107003_20410</name>
</gene>
<comment type="caution">
    <text evidence="2">The sequence shown here is derived from an EMBL/GenBank/DDBJ whole genome shotgun (WGS) entry which is preliminary data.</text>
</comment>
<sequence length="343" mass="39041">MTQGRNTAIEGIYEVCIGVPDPISAIQYWEQFGYRIGQMGELSADEAYQLYKVNSPLKAIRLYHQDADHGLIRLMIWENPTNQGLGISSMKVKGNRWGTALTADLLGILNHAENAKAAGSTIRYSHPYWEVIYDKDRKSRPFIDAAVGVREMMLLQPLTRQVLFQRFGYVMPHYGKINHNGALATSQFTHMGMIVQDDSKETLRFYEDVLGLLRVRDDVETTYESSLAGRDLFELNPGEKFIVTAFDDPRSSKSDFMAARSGRLYIIRFPEHIRLESRFESAQPGSLGMCLYTYHVSGIHTYFDRIQASNAQNLTDIVNNEFGELSFSFVAPDGYFWTLVEKI</sequence>
<proteinExistence type="predicted"/>
<evidence type="ECO:0000313" key="2">
    <source>
        <dbReference type="EMBL" id="RUS97300.1"/>
    </source>
</evidence>
<feature type="domain" description="VOC" evidence="1">
    <location>
        <begin position="187"/>
        <end position="342"/>
    </location>
</feature>
<evidence type="ECO:0000313" key="3">
    <source>
        <dbReference type="Proteomes" id="UP000276103"/>
    </source>
</evidence>
<dbReference type="OrthoDB" id="6397100at2"/>
<dbReference type="SUPFAM" id="SSF54593">
    <property type="entry name" value="Glyoxalase/Bleomycin resistance protein/Dihydroxybiphenyl dioxygenase"/>
    <property type="match status" value="1"/>
</dbReference>
<dbReference type="RefSeq" id="WP_127053836.1">
    <property type="nucleotide sequence ID" value="NZ_RSCM01000005.1"/>
</dbReference>
<protein>
    <recommendedName>
        <fullName evidence="1">VOC domain-containing protein</fullName>
    </recommendedName>
</protein>
<dbReference type="PROSITE" id="PS51819">
    <property type="entry name" value="VOC"/>
    <property type="match status" value="1"/>
</dbReference>
<keyword evidence="3" id="KW-1185">Reference proteome</keyword>
<dbReference type="AlphaFoldDB" id="A0A433UTY4"/>
<dbReference type="Proteomes" id="UP000276103">
    <property type="component" value="Unassembled WGS sequence"/>
</dbReference>
<organism evidence="2 3">
    <name type="scientific">Trichormus variabilis SAG 1403-4b</name>
    <dbReference type="NCBI Taxonomy" id="447716"/>
    <lineage>
        <taxon>Bacteria</taxon>
        <taxon>Bacillati</taxon>
        <taxon>Cyanobacteriota</taxon>
        <taxon>Cyanophyceae</taxon>
        <taxon>Nostocales</taxon>
        <taxon>Nostocaceae</taxon>
        <taxon>Trichormus</taxon>
    </lineage>
</organism>
<dbReference type="Gene3D" id="3.10.180.10">
    <property type="entry name" value="2,3-Dihydroxybiphenyl 1,2-Dioxygenase, domain 1"/>
    <property type="match status" value="1"/>
</dbReference>
<dbReference type="EMBL" id="RSCM01000005">
    <property type="protein sequence ID" value="RUS97300.1"/>
    <property type="molecule type" value="Genomic_DNA"/>
</dbReference>
<accession>A0A433UTY4</accession>
<evidence type="ECO:0000259" key="1">
    <source>
        <dbReference type="PROSITE" id="PS51819"/>
    </source>
</evidence>
<name>A0A433UTY4_ANAVA</name>